<dbReference type="OrthoDB" id="9789229at2"/>
<gene>
    <name evidence="3" type="ORF">I592_03346</name>
    <name evidence="2" type="ORF">UKC_00101</name>
</gene>
<evidence type="ECO:0000313" key="2">
    <source>
        <dbReference type="EMBL" id="EOI58915.1"/>
    </source>
</evidence>
<dbReference type="PATRIC" id="fig|1158614.3.peg.86"/>
<reference evidence="2 4" key="1">
    <citation type="submission" date="2013-02" db="EMBL/GenBank/DDBJ databases">
        <title>The Genome Sequence of Enterococcus gilvus ATCC BAA-350.</title>
        <authorList>
            <consortium name="The Broad Institute Genome Sequencing Platform"/>
            <consortium name="The Broad Institute Genome Sequencing Center for Infectious Disease"/>
            <person name="Earl A.M."/>
            <person name="Gilmore M.S."/>
            <person name="Lebreton F."/>
            <person name="Walker B."/>
            <person name="Young S.K."/>
            <person name="Zeng Q."/>
            <person name="Gargeya S."/>
            <person name="Fitzgerald M."/>
            <person name="Haas B."/>
            <person name="Abouelleil A."/>
            <person name="Alvarado L."/>
            <person name="Arachchi H.M."/>
            <person name="Berlin A.M."/>
            <person name="Chapman S.B."/>
            <person name="Dewar J."/>
            <person name="Goldberg J."/>
            <person name="Griggs A."/>
            <person name="Gujja S."/>
            <person name="Hansen M."/>
            <person name="Howarth C."/>
            <person name="Imamovic A."/>
            <person name="Larimer J."/>
            <person name="McCowan C."/>
            <person name="Murphy C."/>
            <person name="Neiman D."/>
            <person name="Pearson M."/>
            <person name="Priest M."/>
            <person name="Roberts A."/>
            <person name="Saif S."/>
            <person name="Shea T."/>
            <person name="Sisk P."/>
            <person name="Sykes S."/>
            <person name="Wortman J."/>
            <person name="Nusbaum C."/>
            <person name="Birren B."/>
        </authorList>
    </citation>
    <scope>NUCLEOTIDE SEQUENCE [LARGE SCALE GENOMIC DNA]</scope>
    <source>
        <strain evidence="2 4">ATCC BAA-350</strain>
    </source>
</reference>
<dbReference type="EMBL" id="AJDQ01000002">
    <property type="protein sequence ID" value="EOI58915.1"/>
    <property type="molecule type" value="Genomic_DNA"/>
</dbReference>
<evidence type="ECO:0008006" key="6">
    <source>
        <dbReference type="Google" id="ProtNLM"/>
    </source>
</evidence>
<feature type="transmembrane region" description="Helical" evidence="1">
    <location>
        <begin position="145"/>
        <end position="164"/>
    </location>
</feature>
<dbReference type="EMBL" id="ASWH01000002">
    <property type="protein sequence ID" value="EOW79208.1"/>
    <property type="molecule type" value="Genomic_DNA"/>
</dbReference>
<dbReference type="AlphaFoldDB" id="R2VM28"/>
<feature type="transmembrane region" description="Helical" evidence="1">
    <location>
        <begin position="106"/>
        <end position="125"/>
    </location>
</feature>
<keyword evidence="1" id="KW-1133">Transmembrane helix</keyword>
<feature type="transmembrane region" description="Helical" evidence="1">
    <location>
        <begin position="30"/>
        <end position="53"/>
    </location>
</feature>
<evidence type="ECO:0000313" key="5">
    <source>
        <dbReference type="Proteomes" id="UP000014160"/>
    </source>
</evidence>
<organism evidence="2 4">
    <name type="scientific">Enterococcus gilvus ATCC BAA-350</name>
    <dbReference type="NCBI Taxonomy" id="1158614"/>
    <lineage>
        <taxon>Bacteria</taxon>
        <taxon>Bacillati</taxon>
        <taxon>Bacillota</taxon>
        <taxon>Bacilli</taxon>
        <taxon>Lactobacillales</taxon>
        <taxon>Enterococcaceae</taxon>
        <taxon>Enterococcus</taxon>
    </lineage>
</organism>
<feature type="transmembrane region" description="Helical" evidence="1">
    <location>
        <begin position="65"/>
        <end position="85"/>
    </location>
</feature>
<accession>R2VM28</accession>
<proteinExistence type="predicted"/>
<name>R2VM28_9ENTE</name>
<keyword evidence="5" id="KW-1185">Reference proteome</keyword>
<reference evidence="3 5" key="2">
    <citation type="submission" date="2013-03" db="EMBL/GenBank/DDBJ databases">
        <title>The Genome Sequence of Enterococcus gilvus ATCC BAA-350 (PacBio/Illumina hybrid assembly).</title>
        <authorList>
            <consortium name="The Broad Institute Genomics Platform"/>
            <consortium name="The Broad Institute Genome Sequencing Center for Infectious Disease"/>
            <person name="Earl A."/>
            <person name="Russ C."/>
            <person name="Gilmore M."/>
            <person name="Surin D."/>
            <person name="Walker B."/>
            <person name="Young S."/>
            <person name="Zeng Q."/>
            <person name="Gargeya S."/>
            <person name="Fitzgerald M."/>
            <person name="Haas B."/>
            <person name="Abouelleil A."/>
            <person name="Allen A.W."/>
            <person name="Alvarado L."/>
            <person name="Arachchi H.M."/>
            <person name="Berlin A.M."/>
            <person name="Chapman S.B."/>
            <person name="Gainer-Dewar J."/>
            <person name="Goldberg J."/>
            <person name="Griggs A."/>
            <person name="Gujja S."/>
            <person name="Hansen M."/>
            <person name="Howarth C."/>
            <person name="Imamovic A."/>
            <person name="Ireland A."/>
            <person name="Larimer J."/>
            <person name="McCowan C."/>
            <person name="Murphy C."/>
            <person name="Pearson M."/>
            <person name="Poon T.W."/>
            <person name="Priest M."/>
            <person name="Roberts A."/>
            <person name="Saif S."/>
            <person name="Shea T."/>
            <person name="Sisk P."/>
            <person name="Sykes S."/>
            <person name="Wortman J."/>
            <person name="Nusbaum C."/>
            <person name="Birren B."/>
        </authorList>
    </citation>
    <scope>NUCLEOTIDE SEQUENCE [LARGE SCALE GENOMIC DNA]</scope>
    <source>
        <strain evidence="3 5">ATCC BAA-350</strain>
    </source>
</reference>
<protein>
    <recommendedName>
        <fullName evidence="6">ABC transporter permease</fullName>
    </recommendedName>
</protein>
<evidence type="ECO:0000313" key="4">
    <source>
        <dbReference type="Proteomes" id="UP000013750"/>
    </source>
</evidence>
<feature type="transmembrane region" description="Helical" evidence="1">
    <location>
        <begin position="6"/>
        <end position="23"/>
    </location>
</feature>
<evidence type="ECO:0000313" key="3">
    <source>
        <dbReference type="EMBL" id="EOW79208.1"/>
    </source>
</evidence>
<dbReference type="Proteomes" id="UP000014160">
    <property type="component" value="Unassembled WGS sequence"/>
</dbReference>
<dbReference type="eggNOG" id="COG4905">
    <property type="taxonomic scope" value="Bacteria"/>
</dbReference>
<dbReference type="Proteomes" id="UP000013750">
    <property type="component" value="Unassembled WGS sequence"/>
</dbReference>
<dbReference type="InterPro" id="IPR010540">
    <property type="entry name" value="CmpB_TMEM229"/>
</dbReference>
<dbReference type="Pfam" id="PF06541">
    <property type="entry name" value="ABC_trans_CmpB"/>
    <property type="match status" value="1"/>
</dbReference>
<keyword evidence="1" id="KW-0472">Membrane</keyword>
<evidence type="ECO:0000256" key="1">
    <source>
        <dbReference type="SAM" id="Phobius"/>
    </source>
</evidence>
<dbReference type="RefSeq" id="WP_010778552.1">
    <property type="nucleotide sequence ID" value="NZ_ASWH01000002.1"/>
</dbReference>
<comment type="caution">
    <text evidence="2">The sequence shown here is derived from an EMBL/GenBank/DDBJ whole genome shotgun (WGS) entry which is preliminary data.</text>
</comment>
<sequence length="235" mass="26834">MDHLFMTFLVYSVIGWLWESFYCSLKARHYVYRGFLLGPYCPVYGFGVASVLILVPENAGTLLNLYFNIVVIVTIIEFITSWMLEKFFGMKLWDYTKVPLNIEGRVAVPVSLFWGVGCLILMKVINPVIQDGIQEFIDATNHLGPVILAALFAADVASTLIFTLTTKKEVSSVIDTSDPENAAVKEFRLKHLISNHHSSTSREQVLKMIKERPKNLTRRNLNRLAKNYPNMHFKK</sequence>
<dbReference type="HOGENOM" id="CLU_055257_2_2_9"/>
<keyword evidence="1" id="KW-0812">Transmembrane</keyword>